<feature type="region of interest" description="Disordered" evidence="1">
    <location>
        <begin position="721"/>
        <end position="821"/>
    </location>
</feature>
<organism evidence="2 3">
    <name type="scientific">Exophiala bonariae</name>
    <dbReference type="NCBI Taxonomy" id="1690606"/>
    <lineage>
        <taxon>Eukaryota</taxon>
        <taxon>Fungi</taxon>
        <taxon>Dikarya</taxon>
        <taxon>Ascomycota</taxon>
        <taxon>Pezizomycotina</taxon>
        <taxon>Eurotiomycetes</taxon>
        <taxon>Chaetothyriomycetidae</taxon>
        <taxon>Chaetothyriales</taxon>
        <taxon>Herpotrichiellaceae</taxon>
        <taxon>Exophiala</taxon>
    </lineage>
</organism>
<gene>
    <name evidence="2" type="ORF">LTR84_003848</name>
</gene>
<feature type="region of interest" description="Disordered" evidence="1">
    <location>
        <begin position="425"/>
        <end position="451"/>
    </location>
</feature>
<evidence type="ECO:0000313" key="3">
    <source>
        <dbReference type="Proteomes" id="UP001358417"/>
    </source>
</evidence>
<keyword evidence="3" id="KW-1185">Reference proteome</keyword>
<evidence type="ECO:0000313" key="2">
    <source>
        <dbReference type="EMBL" id="KAK5050566.1"/>
    </source>
</evidence>
<feature type="compositionally biased region" description="Basic and acidic residues" evidence="1">
    <location>
        <begin position="769"/>
        <end position="781"/>
    </location>
</feature>
<feature type="region of interest" description="Disordered" evidence="1">
    <location>
        <begin position="624"/>
        <end position="657"/>
    </location>
</feature>
<feature type="compositionally biased region" description="Low complexity" evidence="1">
    <location>
        <begin position="627"/>
        <end position="636"/>
    </location>
</feature>
<dbReference type="RefSeq" id="XP_064705152.1">
    <property type="nucleotide sequence ID" value="XM_064847431.1"/>
</dbReference>
<name>A0AAV9NAY1_9EURO</name>
<evidence type="ECO:0000256" key="1">
    <source>
        <dbReference type="SAM" id="MobiDB-lite"/>
    </source>
</evidence>
<dbReference type="Proteomes" id="UP001358417">
    <property type="component" value="Unassembled WGS sequence"/>
</dbReference>
<sequence>MESGTSWTITSTKRKTAMVTPESRKRQRVNTRAKPTSRTASQKTLTQAQWMTPQSNQLANDDMLEENTRSFTLPKANLTRRRLLKRESTLTQMDFFDNRPLDPEDLDDQPWPQPSGGSGDEPRPLHQFDGPYSSPRRSRPRKTPLEEKRPLTVKQNPESQEYRPSRRRKRPLQDTEEAKPSSERRTSRRIASKQVVFEDPAKSFEYFSQALATPPSQPSPKVASLEIKESLQTDQDGEHTEGPIAMPALQSSLSHLHTPTAKRVVILSSQSPESLPPSMRKRDCYDLPTPDVSRRTPLTERSINAWHISPSKPSPKKTFKKHKKSPSWSWSRPKKIVVLKLAKRPPQPVHRIEDSQENLWSIPSSSQQQMDAALLPLMRPPPNTIGDLSDTEIPATSQGQNVVSSPPVNDMQDSLPSFMDIVGRRQSSNLRNASHEDENALPQSFSQDDVIDREYAPIPAETEMTEISKSNQQELEALLPDPEPLPYVSELLDTIIVEDSEAESLDSPVKLRLKKTTPNGSSTPMPPPREDSSNHEQAASPSPLARTVAGPVSLERCQSHPVSEPGTPLPLPQLVPQSATPRRPIETINRHDTDEVQLPQAPNLIHRTSTHISTTLVPLNDVDTAPSSSSLPSTKSITQKSVNPASMPHPSQMSTQDATQGFFPMSSCPRPLLDSFYEDRNDRITIKDSSSYRVTMSQLPQHINATQSQLNIDLGLDEAFNSDDEGDIDLDPPSTVSRDDREQLSDIQIERTPPIQRTVDVLQQGTDAPHFRRPADQKRNDSPIPSSQQSISIPSSPNPPPLKKKYDPIPGFDNDTQSNFTQNGHVTAAYIHRQREAGVLEDWYIPEPFQVPGYTRRK</sequence>
<comment type="caution">
    <text evidence="2">The sequence shown here is derived from an EMBL/GenBank/DDBJ whole genome shotgun (WGS) entry which is preliminary data.</text>
</comment>
<feature type="compositionally biased region" description="Polar residues" evidence="1">
    <location>
        <begin position="33"/>
        <end position="58"/>
    </location>
</feature>
<feature type="compositionally biased region" description="Low complexity" evidence="1">
    <location>
        <begin position="782"/>
        <end position="795"/>
    </location>
</feature>
<dbReference type="EMBL" id="JAVRRD010000017">
    <property type="protein sequence ID" value="KAK5050566.1"/>
    <property type="molecule type" value="Genomic_DNA"/>
</dbReference>
<feature type="compositionally biased region" description="Basic and acidic residues" evidence="1">
    <location>
        <begin position="226"/>
        <end position="241"/>
    </location>
</feature>
<feature type="compositionally biased region" description="Polar residues" evidence="1">
    <location>
        <begin position="637"/>
        <end position="657"/>
    </location>
</feature>
<feature type="compositionally biased region" description="Basic and acidic residues" evidence="1">
    <location>
        <begin position="171"/>
        <end position="185"/>
    </location>
</feature>
<feature type="region of interest" description="Disordered" evidence="1">
    <location>
        <begin position="501"/>
        <end position="578"/>
    </location>
</feature>
<feature type="compositionally biased region" description="Acidic residues" evidence="1">
    <location>
        <begin position="721"/>
        <end position="730"/>
    </location>
</feature>
<reference evidence="2 3" key="1">
    <citation type="submission" date="2023-08" db="EMBL/GenBank/DDBJ databases">
        <title>Black Yeasts Isolated from many extreme environments.</title>
        <authorList>
            <person name="Coleine C."/>
            <person name="Stajich J.E."/>
            <person name="Selbmann L."/>
        </authorList>
    </citation>
    <scope>NUCLEOTIDE SEQUENCE [LARGE SCALE GENOMIC DNA]</scope>
    <source>
        <strain evidence="2 3">CCFEE 5792</strain>
    </source>
</reference>
<dbReference type="AlphaFoldDB" id="A0AAV9NAY1"/>
<feature type="compositionally biased region" description="Polar residues" evidence="1">
    <location>
        <begin position="1"/>
        <end position="11"/>
    </location>
</feature>
<feature type="region of interest" description="Disordered" evidence="1">
    <location>
        <begin position="208"/>
        <end position="328"/>
    </location>
</feature>
<accession>A0AAV9NAY1</accession>
<feature type="region of interest" description="Disordered" evidence="1">
    <location>
        <begin position="1"/>
        <end position="58"/>
    </location>
</feature>
<proteinExistence type="predicted"/>
<feature type="compositionally biased region" description="Basic residues" evidence="1">
    <location>
        <begin position="314"/>
        <end position="325"/>
    </location>
</feature>
<feature type="region of interest" description="Disordered" evidence="1">
    <location>
        <begin position="94"/>
        <end position="195"/>
    </location>
</feature>
<protein>
    <submittedName>
        <fullName evidence="2">Uncharacterized protein</fullName>
    </submittedName>
</protein>
<feature type="compositionally biased region" description="Low complexity" evidence="1">
    <location>
        <begin position="267"/>
        <end position="278"/>
    </location>
</feature>
<dbReference type="GeneID" id="89972031"/>